<feature type="non-terminal residue" evidence="7">
    <location>
        <position position="1"/>
    </location>
</feature>
<name>A0ABN8PEM3_9CNID</name>
<feature type="non-terminal residue" evidence="7">
    <location>
        <position position="474"/>
    </location>
</feature>
<dbReference type="SUPFAM" id="SSF51445">
    <property type="entry name" value="(Trans)glycosidases"/>
    <property type="match status" value="1"/>
</dbReference>
<feature type="domain" description="Glycoside hydrolase family 20 catalytic" evidence="6">
    <location>
        <begin position="404"/>
        <end position="446"/>
    </location>
</feature>
<evidence type="ECO:0000256" key="5">
    <source>
        <dbReference type="SAM" id="MobiDB-lite"/>
    </source>
</evidence>
<sequence length="474" mass="51721">SHTLVIVGPTSSLNAKTVWGALRGLETFSQAVYEDETGFYLANGSSISDYPRFRHRGFMIDTSRHFLEPSVIFKFIEAMSYSKFNVLHWHVVDDQSFPFVSDNFPELSGQGAYNNKTHIYTKEDVNNIIEYARMHGIRVVPEFDTPGHTRSWGSIKNLLTPCYSKGKPSGSYGPINPTLDSTFTFLKTFFSEVAERFPDHYLHLGGDEVGDKCWASNPNITAWMQKMGYGQNYSLLEQHYEQNLLQIVAALDKSYIVWQEVVDRDIKVLPDTVVNIWKGGWKNEMAKVTSKGLRAILSSCWYLNRIHFGIDWSQYYTCDPTDFTANCTRGENDDGVISGYRSGSSSGNGSGSGSGDGSRNGGGSGNSGGGGGGGSGSGSGGGSGNGGGSGSGSGVGRGGSSSSTDKQKELVIGGTGCMWGEYVDGGNILPRTWPRALVVGERLWSSKETTNLADATGRLWEHRCRYVRYDVITQ</sequence>
<dbReference type="PRINTS" id="PR00738">
    <property type="entry name" value="GLHYDRLASE20"/>
</dbReference>
<dbReference type="Proteomes" id="UP001159427">
    <property type="component" value="Unassembled WGS sequence"/>
</dbReference>
<dbReference type="Pfam" id="PF00728">
    <property type="entry name" value="Glyco_hydro_20"/>
    <property type="match status" value="2"/>
</dbReference>
<evidence type="ECO:0000259" key="6">
    <source>
        <dbReference type="Pfam" id="PF00728"/>
    </source>
</evidence>
<dbReference type="EMBL" id="CALNXI010000831">
    <property type="protein sequence ID" value="CAH3142158.1"/>
    <property type="molecule type" value="Genomic_DNA"/>
</dbReference>
<evidence type="ECO:0000313" key="7">
    <source>
        <dbReference type="EMBL" id="CAH3142158.1"/>
    </source>
</evidence>
<feature type="region of interest" description="Disordered" evidence="5">
    <location>
        <begin position="336"/>
        <end position="406"/>
    </location>
</feature>
<dbReference type="Gene3D" id="3.30.379.10">
    <property type="entry name" value="Chitobiase/beta-hexosaminidase domain 2-like"/>
    <property type="match status" value="1"/>
</dbReference>
<dbReference type="InterPro" id="IPR029018">
    <property type="entry name" value="Hex-like_dom2"/>
</dbReference>
<comment type="catalytic activity">
    <reaction evidence="1">
        <text>Hydrolysis of terminal non-reducing N-acetyl-D-hexosamine residues in N-acetyl-beta-D-hexosaminides.</text>
        <dbReference type="EC" id="3.2.1.52"/>
    </reaction>
</comment>
<dbReference type="CDD" id="cd06562">
    <property type="entry name" value="GH20_HexA_HexB-like"/>
    <property type="match status" value="1"/>
</dbReference>
<keyword evidence="8" id="KW-1185">Reference proteome</keyword>
<proteinExistence type="inferred from homology"/>
<accession>A0ABN8PEM3</accession>
<organism evidence="7 8">
    <name type="scientific">Porites evermanni</name>
    <dbReference type="NCBI Taxonomy" id="104178"/>
    <lineage>
        <taxon>Eukaryota</taxon>
        <taxon>Metazoa</taxon>
        <taxon>Cnidaria</taxon>
        <taxon>Anthozoa</taxon>
        <taxon>Hexacorallia</taxon>
        <taxon>Scleractinia</taxon>
        <taxon>Fungiina</taxon>
        <taxon>Poritidae</taxon>
        <taxon>Porites</taxon>
    </lineage>
</organism>
<dbReference type="PANTHER" id="PTHR22600:SF21">
    <property type="entry name" value="BETA-HEXOSAMINIDASE A"/>
    <property type="match status" value="1"/>
</dbReference>
<dbReference type="InterPro" id="IPR015883">
    <property type="entry name" value="Glyco_hydro_20_cat"/>
</dbReference>
<dbReference type="EC" id="3.2.1.52" evidence="3"/>
<evidence type="ECO:0000313" key="8">
    <source>
        <dbReference type="Proteomes" id="UP001159427"/>
    </source>
</evidence>
<evidence type="ECO:0000256" key="1">
    <source>
        <dbReference type="ARBA" id="ARBA00001231"/>
    </source>
</evidence>
<feature type="domain" description="Glycoside hydrolase family 20 catalytic" evidence="6">
    <location>
        <begin position="53"/>
        <end position="308"/>
    </location>
</feature>
<evidence type="ECO:0000256" key="4">
    <source>
        <dbReference type="ARBA" id="ARBA00022801"/>
    </source>
</evidence>
<dbReference type="InterPro" id="IPR017853">
    <property type="entry name" value="GH"/>
</dbReference>
<comment type="similarity">
    <text evidence="2">Belongs to the glycosyl hydrolase 20 family.</text>
</comment>
<gene>
    <name evidence="7" type="ORF">PEVE_00042421</name>
</gene>
<evidence type="ECO:0000256" key="2">
    <source>
        <dbReference type="ARBA" id="ARBA00006285"/>
    </source>
</evidence>
<feature type="compositionally biased region" description="Gly residues" evidence="5">
    <location>
        <begin position="346"/>
        <end position="399"/>
    </location>
</feature>
<keyword evidence="4" id="KW-0378">Hydrolase</keyword>
<dbReference type="InterPro" id="IPR025705">
    <property type="entry name" value="Beta_hexosaminidase_sua/sub"/>
</dbReference>
<dbReference type="SUPFAM" id="SSF55545">
    <property type="entry name" value="beta-N-acetylhexosaminidase-like domain"/>
    <property type="match status" value="1"/>
</dbReference>
<dbReference type="Gene3D" id="3.20.20.80">
    <property type="entry name" value="Glycosidases"/>
    <property type="match status" value="1"/>
</dbReference>
<reference evidence="7 8" key="1">
    <citation type="submission" date="2022-05" db="EMBL/GenBank/DDBJ databases">
        <authorList>
            <consortium name="Genoscope - CEA"/>
            <person name="William W."/>
        </authorList>
    </citation>
    <scope>NUCLEOTIDE SEQUENCE [LARGE SCALE GENOMIC DNA]</scope>
</reference>
<protein>
    <recommendedName>
        <fullName evidence="3">beta-N-acetylhexosaminidase</fullName>
        <ecNumber evidence="3">3.2.1.52</ecNumber>
    </recommendedName>
</protein>
<dbReference type="PIRSF" id="PIRSF001093">
    <property type="entry name" value="B-hxosamndse_ab_euk"/>
    <property type="match status" value="1"/>
</dbReference>
<comment type="caution">
    <text evidence="7">The sequence shown here is derived from an EMBL/GenBank/DDBJ whole genome shotgun (WGS) entry which is preliminary data.</text>
</comment>
<dbReference type="PANTHER" id="PTHR22600">
    <property type="entry name" value="BETA-HEXOSAMINIDASE"/>
    <property type="match status" value="1"/>
</dbReference>
<evidence type="ECO:0000256" key="3">
    <source>
        <dbReference type="ARBA" id="ARBA00012663"/>
    </source>
</evidence>